<feature type="signal peptide" evidence="2">
    <location>
        <begin position="1"/>
        <end position="20"/>
    </location>
</feature>
<organism evidence="3 4">
    <name type="scientific">Hymenobacter caeli</name>
    <dbReference type="NCBI Taxonomy" id="2735894"/>
    <lineage>
        <taxon>Bacteria</taxon>
        <taxon>Pseudomonadati</taxon>
        <taxon>Bacteroidota</taxon>
        <taxon>Cytophagia</taxon>
        <taxon>Cytophagales</taxon>
        <taxon>Hymenobacteraceae</taxon>
        <taxon>Hymenobacter</taxon>
    </lineage>
</organism>
<keyword evidence="4" id="KW-1185">Reference proteome</keyword>
<comment type="caution">
    <text evidence="3">The sequence shown here is derived from an EMBL/GenBank/DDBJ whole genome shotgun (WGS) entry which is preliminary data.</text>
</comment>
<sequence>MRASLLFGALAIALPLVGAAQSVAPASLSPQFFVGLGGAVNTYQRLDGFDKNSLAPVLTAGVQLRSRLALQIGVGYRQRTDQSSFSGGGYLDDSGQSQPSSSTSSYYQRRLRVPVLVRYGVTRGGQGRFQVDMLGGLTLERYWNGYDYVVTNENTKAVVQNDFYHGAANGLYFTLGPSVRYRVGPHLDLTGDAVINCLLQRNTAPYYTFSDRLSGNLALGIRYRFARL</sequence>
<feature type="region of interest" description="Disordered" evidence="1">
    <location>
        <begin position="80"/>
        <end position="106"/>
    </location>
</feature>
<name>A0ABX2FUI4_9BACT</name>
<feature type="chain" id="PRO_5045539710" description="Outer membrane protein beta-barrel domain-containing protein" evidence="2">
    <location>
        <begin position="21"/>
        <end position="228"/>
    </location>
</feature>
<reference evidence="3 4" key="1">
    <citation type="submission" date="2020-05" db="EMBL/GenBank/DDBJ databases">
        <title>Genomic Encyclopedia of Type Strains, Phase IV (KMG-V): Genome sequencing to study the core and pangenomes of soil and plant-associated prokaryotes.</title>
        <authorList>
            <person name="Whitman W."/>
        </authorList>
    </citation>
    <scope>NUCLEOTIDE SEQUENCE [LARGE SCALE GENOMIC DNA]</scope>
    <source>
        <strain evidence="3 4">9A</strain>
    </source>
</reference>
<accession>A0ABX2FUI4</accession>
<evidence type="ECO:0000313" key="4">
    <source>
        <dbReference type="Proteomes" id="UP000779507"/>
    </source>
</evidence>
<evidence type="ECO:0008006" key="5">
    <source>
        <dbReference type="Google" id="ProtNLM"/>
    </source>
</evidence>
<evidence type="ECO:0000256" key="1">
    <source>
        <dbReference type="SAM" id="MobiDB-lite"/>
    </source>
</evidence>
<protein>
    <recommendedName>
        <fullName evidence="5">Outer membrane protein beta-barrel domain-containing protein</fullName>
    </recommendedName>
</protein>
<feature type="compositionally biased region" description="Low complexity" evidence="1">
    <location>
        <begin position="94"/>
        <end position="106"/>
    </location>
</feature>
<dbReference type="Gene3D" id="2.40.128.90">
    <property type="entry name" value="OMPT-like"/>
    <property type="match status" value="1"/>
</dbReference>
<gene>
    <name evidence="3" type="ORF">HNP98_002837</name>
</gene>
<dbReference type="EMBL" id="JABSNP010000013">
    <property type="protein sequence ID" value="NRT19999.1"/>
    <property type="molecule type" value="Genomic_DNA"/>
</dbReference>
<keyword evidence="2" id="KW-0732">Signal</keyword>
<evidence type="ECO:0000313" key="3">
    <source>
        <dbReference type="EMBL" id="NRT19999.1"/>
    </source>
</evidence>
<proteinExistence type="predicted"/>
<dbReference type="InterPro" id="IPR053724">
    <property type="entry name" value="OMP_A26_sf"/>
</dbReference>
<dbReference type="Proteomes" id="UP000779507">
    <property type="component" value="Unassembled WGS sequence"/>
</dbReference>
<evidence type="ECO:0000256" key="2">
    <source>
        <dbReference type="SAM" id="SignalP"/>
    </source>
</evidence>
<dbReference type="RefSeq" id="WP_173810710.1">
    <property type="nucleotide sequence ID" value="NZ_JABSNP010000013.1"/>
</dbReference>